<proteinExistence type="predicted"/>
<reference evidence="3" key="1">
    <citation type="journal article" date="2015" name="Genome Announc.">
        <title>Draft genome sequence of the fungus Penicillium brasilianum MG11.</title>
        <authorList>
            <person name="Horn F."/>
            <person name="Linde J."/>
            <person name="Mattern D.J."/>
            <person name="Walther G."/>
            <person name="Guthke R."/>
            <person name="Brakhage A.A."/>
            <person name="Valiante V."/>
        </authorList>
    </citation>
    <scope>NUCLEOTIDE SEQUENCE [LARGE SCALE GENOMIC DNA]</scope>
    <source>
        <strain evidence="3">MG11</strain>
    </source>
</reference>
<protein>
    <submittedName>
        <fullName evidence="2">Uncharacterized protein</fullName>
    </submittedName>
</protein>
<evidence type="ECO:0000313" key="2">
    <source>
        <dbReference type="EMBL" id="CEJ62892.1"/>
    </source>
</evidence>
<evidence type="ECO:0000313" key="3">
    <source>
        <dbReference type="Proteomes" id="UP000042958"/>
    </source>
</evidence>
<evidence type="ECO:0000256" key="1">
    <source>
        <dbReference type="SAM" id="MobiDB-lite"/>
    </source>
</evidence>
<sequence>MDQDTNAAIDPRNETVVMVGTNLHFTDVDDHSWSKVIHRNVNARQRFRQSGRTSDEIIAETDQSGQSEEKQSLSQYVVHPALNAVPSPVSPAALSKE</sequence>
<dbReference type="EMBL" id="CDHK01000028">
    <property type="protein sequence ID" value="CEJ62892.1"/>
    <property type="molecule type" value="Genomic_DNA"/>
</dbReference>
<feature type="region of interest" description="Disordered" evidence="1">
    <location>
        <begin position="47"/>
        <end position="72"/>
    </location>
</feature>
<dbReference type="AlphaFoldDB" id="A0A0F7U5Y1"/>
<name>A0A0F7U5Y1_PENBI</name>
<accession>A0A0F7U5Y1</accession>
<keyword evidence="3" id="KW-1185">Reference proteome</keyword>
<organism evidence="2 3">
    <name type="scientific">Penicillium brasilianum</name>
    <dbReference type="NCBI Taxonomy" id="104259"/>
    <lineage>
        <taxon>Eukaryota</taxon>
        <taxon>Fungi</taxon>
        <taxon>Dikarya</taxon>
        <taxon>Ascomycota</taxon>
        <taxon>Pezizomycotina</taxon>
        <taxon>Eurotiomycetes</taxon>
        <taxon>Eurotiomycetidae</taxon>
        <taxon>Eurotiales</taxon>
        <taxon>Aspergillaceae</taxon>
        <taxon>Penicillium</taxon>
    </lineage>
</organism>
<dbReference type="Proteomes" id="UP000042958">
    <property type="component" value="Unassembled WGS sequence"/>
</dbReference>
<gene>
    <name evidence="2" type="ORF">PMG11_11377</name>
</gene>
<dbReference type="OrthoDB" id="4365464at2759"/>